<evidence type="ECO:0000259" key="6">
    <source>
        <dbReference type="Pfam" id="PF00881"/>
    </source>
</evidence>
<proteinExistence type="inferred from homology"/>
<dbReference type="AlphaFoldDB" id="A0A1Y2LG52"/>
<protein>
    <recommendedName>
        <fullName evidence="5">Putative NADH dehydrogenase/NAD(P)H nitroreductase TALK_01680</fullName>
        <ecNumber evidence="5">1.-.-.-</ecNumber>
    </recommendedName>
</protein>
<gene>
    <name evidence="7" type="ORF">TALK_01680</name>
</gene>
<feature type="domain" description="Nitroreductase" evidence="6">
    <location>
        <begin position="22"/>
        <end position="170"/>
    </location>
</feature>
<dbReference type="STRING" id="1293890.TALK_01680"/>
<comment type="similarity">
    <text evidence="5">Belongs to the nitroreductase family. HadB/RutE subfamily.</text>
</comment>
<keyword evidence="5" id="KW-0520">NAD</keyword>
<keyword evidence="4 5" id="KW-0560">Oxidoreductase</keyword>
<name>A0A1Y2LG52_9PROT</name>
<dbReference type="SUPFAM" id="SSF55469">
    <property type="entry name" value="FMN-dependent nitroreductase-like"/>
    <property type="match status" value="1"/>
</dbReference>
<dbReference type="RefSeq" id="WP_085615193.1">
    <property type="nucleotide sequence ID" value="NZ_JFKB01000001.1"/>
</dbReference>
<keyword evidence="2 5" id="KW-0288">FMN</keyword>
<dbReference type="HAMAP" id="MF_01204">
    <property type="entry name" value="Oxidoreductase_RutE_HadB"/>
    <property type="match status" value="1"/>
</dbReference>
<dbReference type="Proteomes" id="UP000193396">
    <property type="component" value="Unassembled WGS sequence"/>
</dbReference>
<accession>A0A1Y2LG52</accession>
<dbReference type="InterPro" id="IPR029479">
    <property type="entry name" value="Nitroreductase"/>
</dbReference>
<dbReference type="EC" id="1.-.-.-" evidence="5"/>
<evidence type="ECO:0000256" key="1">
    <source>
        <dbReference type="ARBA" id="ARBA00022630"/>
    </source>
</evidence>
<dbReference type="Gene3D" id="3.40.109.10">
    <property type="entry name" value="NADH Oxidase"/>
    <property type="match status" value="1"/>
</dbReference>
<evidence type="ECO:0000313" key="8">
    <source>
        <dbReference type="Proteomes" id="UP000193396"/>
    </source>
</evidence>
<sequence length="193" mass="21161">MLSSDVLDTLFYKARTHNGWQDRDVETALLHKAWDLTVMGPTSANCEPMRITFIKSAEAKQRLKPALSAGNLEKTMAAPVTAIIAHDMEFYEKLPQLFPHADARSWFAGNEAAISATAFRNGTLQAGYFIMALRAVGLDCGAMSGFDNAKVDAEFFDGTPIKSNFLLNIGYGDSSKLFDRSPRLGFDDGAEIL</sequence>
<dbReference type="EMBL" id="JFKB01000001">
    <property type="protein sequence ID" value="OSQ50212.1"/>
    <property type="molecule type" value="Genomic_DNA"/>
</dbReference>
<dbReference type="CDD" id="cd02148">
    <property type="entry name" value="RutE-like"/>
    <property type="match status" value="1"/>
</dbReference>
<evidence type="ECO:0000256" key="3">
    <source>
        <dbReference type="ARBA" id="ARBA00022857"/>
    </source>
</evidence>
<dbReference type="PANTHER" id="PTHR43543">
    <property type="entry name" value="MALONIC SEMIALDEHYDE REDUCTASE RUTE-RELATED"/>
    <property type="match status" value="1"/>
</dbReference>
<evidence type="ECO:0000256" key="4">
    <source>
        <dbReference type="ARBA" id="ARBA00023002"/>
    </source>
</evidence>
<evidence type="ECO:0000313" key="7">
    <source>
        <dbReference type="EMBL" id="OSQ50212.1"/>
    </source>
</evidence>
<keyword evidence="3 5" id="KW-0521">NADP</keyword>
<comment type="cofactor">
    <cofactor evidence="5">
        <name>FMN</name>
        <dbReference type="ChEBI" id="CHEBI:58210"/>
    </cofactor>
</comment>
<dbReference type="InterPro" id="IPR023936">
    <property type="entry name" value="RutE-like"/>
</dbReference>
<comment type="caution">
    <text evidence="7">The sequence shown here is derived from an EMBL/GenBank/DDBJ whole genome shotgun (WGS) entry which is preliminary data.</text>
</comment>
<keyword evidence="8" id="KW-1185">Reference proteome</keyword>
<organism evidence="7 8">
    <name type="scientific">Thalassospira alkalitolerans</name>
    <dbReference type="NCBI Taxonomy" id="1293890"/>
    <lineage>
        <taxon>Bacteria</taxon>
        <taxon>Pseudomonadati</taxon>
        <taxon>Pseudomonadota</taxon>
        <taxon>Alphaproteobacteria</taxon>
        <taxon>Rhodospirillales</taxon>
        <taxon>Thalassospiraceae</taxon>
        <taxon>Thalassospira</taxon>
    </lineage>
</organism>
<dbReference type="PANTHER" id="PTHR43543:SF1">
    <property type="entry name" value="MALONIC SEMIALDEHYDE REDUCTASE RUTE-RELATED"/>
    <property type="match status" value="1"/>
</dbReference>
<dbReference type="GO" id="GO:0016491">
    <property type="term" value="F:oxidoreductase activity"/>
    <property type="evidence" value="ECO:0007669"/>
    <property type="project" value="UniProtKB-UniRule"/>
</dbReference>
<dbReference type="OrthoDB" id="9784375at2"/>
<evidence type="ECO:0000256" key="2">
    <source>
        <dbReference type="ARBA" id="ARBA00022643"/>
    </source>
</evidence>
<evidence type="ECO:0000256" key="5">
    <source>
        <dbReference type="HAMAP-Rule" id="MF_01204"/>
    </source>
</evidence>
<reference evidence="7 8" key="1">
    <citation type="submission" date="2014-03" db="EMBL/GenBank/DDBJ databases">
        <title>The draft genome sequence of Thalassospira alkalitolerans JCM 18968.</title>
        <authorList>
            <person name="Lai Q."/>
            <person name="Shao Z."/>
        </authorList>
    </citation>
    <scope>NUCLEOTIDE SEQUENCE [LARGE SCALE GENOMIC DNA]</scope>
    <source>
        <strain evidence="7 8">JCM 18968</strain>
    </source>
</reference>
<dbReference type="InterPro" id="IPR050461">
    <property type="entry name" value="Nitroreductase_HadB/RutE"/>
</dbReference>
<keyword evidence="1 5" id="KW-0285">Flavoprotein</keyword>
<dbReference type="InterPro" id="IPR000415">
    <property type="entry name" value="Nitroreductase-like"/>
</dbReference>
<dbReference type="NCBIfam" id="NF003768">
    <property type="entry name" value="PRK05365.1"/>
    <property type="match status" value="1"/>
</dbReference>
<dbReference type="Pfam" id="PF00881">
    <property type="entry name" value="Nitroreductase"/>
    <property type="match status" value="1"/>
</dbReference>